<dbReference type="RefSeq" id="WP_146935686.1">
    <property type="nucleotide sequence ID" value="NZ_BJXW01000008.1"/>
</dbReference>
<keyword evidence="1" id="KW-0175">Coiled coil</keyword>
<reference evidence="4 5" key="1">
    <citation type="submission" date="2019-07" db="EMBL/GenBank/DDBJ databases">
        <title>Whole genome shotgun sequence of Cerasibacillus quisquiliarum NBRC 102429.</title>
        <authorList>
            <person name="Hosoyama A."/>
            <person name="Uohara A."/>
            <person name="Ohji S."/>
            <person name="Ichikawa N."/>
        </authorList>
    </citation>
    <scope>NUCLEOTIDE SEQUENCE [LARGE SCALE GENOMIC DNA]</scope>
    <source>
        <strain evidence="4 5">NBRC 102429</strain>
    </source>
</reference>
<evidence type="ECO:0000256" key="1">
    <source>
        <dbReference type="SAM" id="Coils"/>
    </source>
</evidence>
<keyword evidence="2" id="KW-0812">Transmembrane</keyword>
<evidence type="ECO:0000313" key="5">
    <source>
        <dbReference type="Proteomes" id="UP000321491"/>
    </source>
</evidence>
<feature type="coiled-coil region" evidence="1">
    <location>
        <begin position="66"/>
        <end position="123"/>
    </location>
</feature>
<evidence type="ECO:0000259" key="3">
    <source>
        <dbReference type="Pfam" id="PF03448"/>
    </source>
</evidence>
<dbReference type="SUPFAM" id="SSF158791">
    <property type="entry name" value="MgtE N-terminal domain-like"/>
    <property type="match status" value="1"/>
</dbReference>
<protein>
    <recommendedName>
        <fullName evidence="3">Magnesium transporter MgtE intracellular domain-containing protein</fullName>
    </recommendedName>
</protein>
<gene>
    <name evidence="4" type="ORF">CQU01_06680</name>
</gene>
<dbReference type="Proteomes" id="UP000321491">
    <property type="component" value="Unassembled WGS sequence"/>
</dbReference>
<proteinExistence type="predicted"/>
<organism evidence="4 5">
    <name type="scientific">Cerasibacillus quisquiliarum</name>
    <dbReference type="NCBI Taxonomy" id="227865"/>
    <lineage>
        <taxon>Bacteria</taxon>
        <taxon>Bacillati</taxon>
        <taxon>Bacillota</taxon>
        <taxon>Bacilli</taxon>
        <taxon>Bacillales</taxon>
        <taxon>Bacillaceae</taxon>
        <taxon>Cerasibacillus</taxon>
    </lineage>
</organism>
<feature type="transmembrane region" description="Helical" evidence="2">
    <location>
        <begin position="15"/>
        <end position="39"/>
    </location>
</feature>
<accession>A0A511UV13</accession>
<dbReference type="Pfam" id="PF03448">
    <property type="entry name" value="MgtE_N"/>
    <property type="match status" value="1"/>
</dbReference>
<dbReference type="InterPro" id="IPR006668">
    <property type="entry name" value="Mg_transptr_MgtE_intracell_dom"/>
</dbReference>
<keyword evidence="2" id="KW-1133">Transmembrane helix</keyword>
<name>A0A511UV13_9BACI</name>
<feature type="domain" description="Magnesium transporter MgtE intracellular" evidence="3">
    <location>
        <begin position="107"/>
        <end position="192"/>
    </location>
</feature>
<comment type="caution">
    <text evidence="4">The sequence shown here is derived from an EMBL/GenBank/DDBJ whole genome shotgun (WGS) entry which is preliminary data.</text>
</comment>
<evidence type="ECO:0000256" key="2">
    <source>
        <dbReference type="SAM" id="Phobius"/>
    </source>
</evidence>
<sequence length="197" mass="22632">MRNQYNEKENKMNPFLWFFFAIIVPLIVAITLAFIIITVTGFDAWGWIKSTGKNIPVISSLLPADESEKQEAIEKERAELALKEKEREIEDLLADNDELKAQIKQMEQKQAKLEKSLKTTRNTEKMKETEDNQVEQFVGSFKDMDAKQAAQIIENMNEASARALLKEMPNKVRGKILEAMDPKKAAEFTQHLIQSDE</sequence>
<evidence type="ECO:0000313" key="4">
    <source>
        <dbReference type="EMBL" id="GEN30430.1"/>
    </source>
</evidence>
<dbReference type="OrthoDB" id="1724615at2"/>
<dbReference type="AlphaFoldDB" id="A0A511UV13"/>
<dbReference type="EMBL" id="BJXW01000008">
    <property type="protein sequence ID" value="GEN30430.1"/>
    <property type="molecule type" value="Genomic_DNA"/>
</dbReference>
<keyword evidence="2" id="KW-0472">Membrane</keyword>
<keyword evidence="5" id="KW-1185">Reference proteome</keyword>